<dbReference type="OrthoDB" id="335726at2"/>
<dbReference type="EMBL" id="LNYN01000012">
    <property type="protein sequence ID" value="KTD37662.1"/>
    <property type="molecule type" value="Genomic_DNA"/>
</dbReference>
<name>A0A378JW32_9GAMM</name>
<dbReference type="RefSeq" id="WP_081675652.1">
    <property type="nucleotide sequence ID" value="NZ_CAAAJG010000034.1"/>
</dbReference>
<dbReference type="AlphaFoldDB" id="A0A378JW32"/>
<organism evidence="4 6">
    <name type="scientific">Legionella moravica</name>
    <dbReference type="NCBI Taxonomy" id="39962"/>
    <lineage>
        <taxon>Bacteria</taxon>
        <taxon>Pseudomonadati</taxon>
        <taxon>Pseudomonadota</taxon>
        <taxon>Gammaproteobacteria</taxon>
        <taxon>Legionellales</taxon>
        <taxon>Legionellaceae</taxon>
        <taxon>Legionella</taxon>
    </lineage>
</organism>
<gene>
    <name evidence="4" type="primary">yueD_1</name>
    <name evidence="3" type="ORF">Lmor_0525</name>
    <name evidence="4" type="ORF">NCTC12239_00609</name>
</gene>
<dbReference type="SUPFAM" id="SSF51735">
    <property type="entry name" value="NAD(P)-binding Rossmann-fold domains"/>
    <property type="match status" value="1"/>
</dbReference>
<dbReference type="CDD" id="cd05233">
    <property type="entry name" value="SDR_c"/>
    <property type="match status" value="1"/>
</dbReference>
<evidence type="ECO:0000313" key="5">
    <source>
        <dbReference type="Proteomes" id="UP000054985"/>
    </source>
</evidence>
<dbReference type="PRINTS" id="PR00081">
    <property type="entry name" value="GDHRDH"/>
</dbReference>
<dbReference type="Gene3D" id="3.40.50.720">
    <property type="entry name" value="NAD(P)-binding Rossmann-like Domain"/>
    <property type="match status" value="1"/>
</dbReference>
<evidence type="ECO:0000313" key="3">
    <source>
        <dbReference type="EMBL" id="KTD37662.1"/>
    </source>
</evidence>
<dbReference type="PANTHER" id="PTHR44196">
    <property type="entry name" value="DEHYDROGENASE/REDUCTASE SDR FAMILY MEMBER 7B"/>
    <property type="match status" value="1"/>
</dbReference>
<comment type="similarity">
    <text evidence="1">Belongs to the short-chain dehydrogenases/reductases (SDR) family.</text>
</comment>
<dbReference type="PROSITE" id="PS00061">
    <property type="entry name" value="ADH_SHORT"/>
    <property type="match status" value="1"/>
</dbReference>
<dbReference type="GO" id="GO:0016020">
    <property type="term" value="C:membrane"/>
    <property type="evidence" value="ECO:0007669"/>
    <property type="project" value="TreeGrafter"/>
</dbReference>
<dbReference type="InterPro" id="IPR036291">
    <property type="entry name" value="NAD(P)-bd_dom_sf"/>
</dbReference>
<evidence type="ECO:0000313" key="4">
    <source>
        <dbReference type="EMBL" id="STX61692.1"/>
    </source>
</evidence>
<evidence type="ECO:0000313" key="6">
    <source>
        <dbReference type="Proteomes" id="UP000254040"/>
    </source>
</evidence>
<dbReference type="Pfam" id="PF00106">
    <property type="entry name" value="adh_short"/>
    <property type="match status" value="1"/>
</dbReference>
<dbReference type="EC" id="1.1.1.-" evidence="4"/>
<keyword evidence="2 4" id="KW-0560">Oxidoreductase</keyword>
<dbReference type="InterPro" id="IPR002347">
    <property type="entry name" value="SDR_fam"/>
</dbReference>
<dbReference type="PANTHER" id="PTHR44196:SF1">
    <property type="entry name" value="DEHYDROGENASE_REDUCTASE SDR FAMILY MEMBER 7B"/>
    <property type="match status" value="1"/>
</dbReference>
<keyword evidence="5" id="KW-1185">Reference proteome</keyword>
<dbReference type="InterPro" id="IPR020904">
    <property type="entry name" value="Sc_DH/Rdtase_CS"/>
</dbReference>
<accession>A0A378JW32</accession>
<dbReference type="Proteomes" id="UP000254040">
    <property type="component" value="Unassembled WGS sequence"/>
</dbReference>
<dbReference type="EC" id="1.1.1.62" evidence="4"/>
<dbReference type="EMBL" id="UGOG01000001">
    <property type="protein sequence ID" value="STX61692.1"/>
    <property type="molecule type" value="Genomic_DNA"/>
</dbReference>
<dbReference type="STRING" id="39962.Lmor_0525"/>
<reference evidence="3 5" key="1">
    <citation type="submission" date="2015-11" db="EMBL/GenBank/DDBJ databases">
        <title>Genomic analysis of 38 Legionella species identifies large and diverse effector repertoires.</title>
        <authorList>
            <person name="Burstein D."/>
            <person name="Amaro F."/>
            <person name="Zusman T."/>
            <person name="Lifshitz Z."/>
            <person name="Cohen O."/>
            <person name="Gilbert J.A."/>
            <person name="Pupko T."/>
            <person name="Shuman H.A."/>
            <person name="Segal G."/>
        </authorList>
    </citation>
    <scope>NUCLEOTIDE SEQUENCE [LARGE SCALE GENOMIC DNA]</scope>
    <source>
        <strain evidence="3 5">ATCC 43877</strain>
    </source>
</reference>
<proteinExistence type="inferred from homology"/>
<reference evidence="4 6" key="2">
    <citation type="submission" date="2018-06" db="EMBL/GenBank/DDBJ databases">
        <authorList>
            <consortium name="Pathogen Informatics"/>
            <person name="Doyle S."/>
        </authorList>
    </citation>
    <scope>NUCLEOTIDE SEQUENCE [LARGE SCALE GENOMIC DNA]</scope>
    <source>
        <strain evidence="4 6">NCTC12239</strain>
    </source>
</reference>
<sequence length="271" mass="30088">MKAALITGATHGIGLALTRNLLSKGWTVFGVGRDQDSLDRTSSEFATFRPICADLTNNDDLKKVADVVNNTKIPLNILVQNAGMKTPPRDLEKHTCEAIDEVIGLNLSAPMKLTALLIPCMPSGSRILYVTSRAATLKLMQSSTYCATKAALDEVAAIVRQELREKNIAVGSVIPGEVNTSIQKTLRETTGFHLHRMFQQAYESGQLIRPEICADFLKWLLCDLSFEEFNNGEIHTIYDDAHHKYWLANPEDLPAFPFEDKPQNTLLMSKL</sequence>
<dbReference type="GO" id="GO:0004303">
    <property type="term" value="F:estradiol 17-beta-dehydrogenase [NAD(P)+] activity"/>
    <property type="evidence" value="ECO:0007669"/>
    <property type="project" value="UniProtKB-EC"/>
</dbReference>
<protein>
    <submittedName>
        <fullName evidence="4">Estradiol 17-beta-dehydrogenase</fullName>
        <ecNumber evidence="4">1.1.1.-</ecNumber>
        <ecNumber evidence="4">1.1.1.62</ecNumber>
    </submittedName>
    <submittedName>
        <fullName evidence="3">Sepiapterin reductase</fullName>
    </submittedName>
</protein>
<evidence type="ECO:0000256" key="1">
    <source>
        <dbReference type="ARBA" id="ARBA00006484"/>
    </source>
</evidence>
<dbReference type="Proteomes" id="UP000054985">
    <property type="component" value="Unassembled WGS sequence"/>
</dbReference>
<evidence type="ECO:0000256" key="2">
    <source>
        <dbReference type="ARBA" id="ARBA00023002"/>
    </source>
</evidence>